<dbReference type="InterPro" id="IPR011009">
    <property type="entry name" value="Kinase-like_dom_sf"/>
</dbReference>
<evidence type="ECO:0000256" key="4">
    <source>
        <dbReference type="ARBA" id="ARBA00022840"/>
    </source>
</evidence>
<dbReference type="InterPro" id="IPR000719">
    <property type="entry name" value="Prot_kinase_dom"/>
</dbReference>
<evidence type="ECO:0000256" key="3">
    <source>
        <dbReference type="ARBA" id="ARBA00022777"/>
    </source>
</evidence>
<dbReference type="Gene3D" id="3.30.200.20">
    <property type="entry name" value="Phosphorylase Kinase, domain 1"/>
    <property type="match status" value="1"/>
</dbReference>
<evidence type="ECO:0000313" key="7">
    <source>
        <dbReference type="EMBL" id="TKR63942.1"/>
    </source>
</evidence>
<gene>
    <name evidence="7" type="ORF">D5086_0000320460</name>
</gene>
<dbReference type="InterPro" id="IPR001245">
    <property type="entry name" value="Ser-Thr/Tyr_kinase_cat_dom"/>
</dbReference>
<keyword evidence="2" id="KW-0547">Nucleotide-binding</keyword>
<reference evidence="7" key="1">
    <citation type="submission" date="2018-10" db="EMBL/GenBank/DDBJ databases">
        <title>Population genomic analysis revealed the cold adaptation of white poplar.</title>
        <authorList>
            <person name="Liu Y.-J."/>
        </authorList>
    </citation>
    <scope>NUCLEOTIDE SEQUENCE [LARGE SCALE GENOMIC DNA]</scope>
    <source>
        <strain evidence="7">PAL-ZL1</strain>
    </source>
</reference>
<dbReference type="Pfam" id="PF07714">
    <property type="entry name" value="PK_Tyr_Ser-Thr"/>
    <property type="match status" value="1"/>
</dbReference>
<dbReference type="GO" id="GO:0005524">
    <property type="term" value="F:ATP binding"/>
    <property type="evidence" value="ECO:0007669"/>
    <property type="project" value="UniProtKB-KW"/>
</dbReference>
<accession>A0A4U5M5A3</accession>
<dbReference type="GO" id="GO:0004672">
    <property type="term" value="F:protein kinase activity"/>
    <property type="evidence" value="ECO:0007669"/>
    <property type="project" value="InterPro"/>
</dbReference>
<evidence type="ECO:0000256" key="5">
    <source>
        <dbReference type="SAM" id="MobiDB-lite"/>
    </source>
</evidence>
<dbReference type="FunFam" id="3.30.200.20:FF:000177">
    <property type="entry name" value="Cysteine-rich receptor-like protein kinase 2"/>
    <property type="match status" value="1"/>
</dbReference>
<dbReference type="Gene3D" id="1.10.510.10">
    <property type="entry name" value="Transferase(Phosphotransferase) domain 1"/>
    <property type="match status" value="1"/>
</dbReference>
<proteinExistence type="predicted"/>
<evidence type="ECO:0000256" key="2">
    <source>
        <dbReference type="ARBA" id="ARBA00022741"/>
    </source>
</evidence>
<evidence type="ECO:0000256" key="1">
    <source>
        <dbReference type="ARBA" id="ARBA00022679"/>
    </source>
</evidence>
<keyword evidence="3" id="KW-0418">Kinase</keyword>
<evidence type="ECO:0000259" key="6">
    <source>
        <dbReference type="PROSITE" id="PS50011"/>
    </source>
</evidence>
<organism evidence="7">
    <name type="scientific">Populus alba</name>
    <name type="common">White poplar</name>
    <dbReference type="NCBI Taxonomy" id="43335"/>
    <lineage>
        <taxon>Eukaryota</taxon>
        <taxon>Viridiplantae</taxon>
        <taxon>Streptophyta</taxon>
        <taxon>Embryophyta</taxon>
        <taxon>Tracheophyta</taxon>
        <taxon>Spermatophyta</taxon>
        <taxon>Magnoliopsida</taxon>
        <taxon>eudicotyledons</taxon>
        <taxon>Gunneridae</taxon>
        <taxon>Pentapetalae</taxon>
        <taxon>rosids</taxon>
        <taxon>fabids</taxon>
        <taxon>Malpighiales</taxon>
        <taxon>Salicaceae</taxon>
        <taxon>Saliceae</taxon>
        <taxon>Populus</taxon>
    </lineage>
</organism>
<feature type="compositionally biased region" description="Low complexity" evidence="5">
    <location>
        <begin position="235"/>
        <end position="245"/>
    </location>
</feature>
<sequence length="271" mass="29847">MGLFSDLCSCLQTKLRIRRHNAAEGAPDDVVETNDLFFELRTLELATNFFCELNQLGHGGFGPVYKGLIPNGQEVAVKKLSLNSRQGIKEFTNEVKLLLKIQHKNLVSLLGCCAQGQEKMLVYEYLPNRSLDYFLFEKADLLNYTWMLFQGGKTLELVDPSLARCNRDEAAMCIQLGLLCCQQSIADRPDMNSVHLMLSSDSFTLPKPGKPGIQGRGGRWTTTTTSALTNSATATNASTTNTSATRVSGGNSLIDEYSRNSMSVSSIEEGR</sequence>
<dbReference type="STRING" id="43335.A0A4U5M5A3"/>
<dbReference type="PROSITE" id="PS50011">
    <property type="entry name" value="PROTEIN_KINASE_DOM"/>
    <property type="match status" value="1"/>
</dbReference>
<feature type="region of interest" description="Disordered" evidence="5">
    <location>
        <begin position="235"/>
        <end position="254"/>
    </location>
</feature>
<protein>
    <recommendedName>
        <fullName evidence="6">Protein kinase domain-containing protein</fullName>
    </recommendedName>
</protein>
<dbReference type="SUPFAM" id="SSF56112">
    <property type="entry name" value="Protein kinase-like (PK-like)"/>
    <property type="match status" value="1"/>
</dbReference>
<keyword evidence="4" id="KW-0067">ATP-binding</keyword>
<comment type="caution">
    <text evidence="7">The sequence shown here is derived from an EMBL/GenBank/DDBJ whole genome shotgun (WGS) entry which is preliminary data.</text>
</comment>
<dbReference type="AlphaFoldDB" id="A0A4U5M5A3"/>
<keyword evidence="1" id="KW-0808">Transferase</keyword>
<dbReference type="PANTHER" id="PTHR47973">
    <property type="entry name" value="CYSTEINE-RICH RECEPTOR-LIKE PROTEIN KINASE 3"/>
    <property type="match status" value="1"/>
</dbReference>
<dbReference type="EMBL" id="RCHU01001260">
    <property type="protein sequence ID" value="TKR63942.1"/>
    <property type="molecule type" value="Genomic_DNA"/>
</dbReference>
<dbReference type="InterPro" id="IPR052059">
    <property type="entry name" value="CR_Ser/Thr_kinase"/>
</dbReference>
<feature type="domain" description="Protein kinase" evidence="6">
    <location>
        <begin position="50"/>
        <end position="271"/>
    </location>
</feature>
<name>A0A4U5M5A3_POPAL</name>